<feature type="domain" description="Large ribosomal subunit protein bL25 beta" evidence="7">
    <location>
        <begin position="101"/>
        <end position="181"/>
    </location>
</feature>
<dbReference type="GO" id="GO:0022625">
    <property type="term" value="C:cytosolic large ribosomal subunit"/>
    <property type="evidence" value="ECO:0007669"/>
    <property type="project" value="TreeGrafter"/>
</dbReference>
<organism evidence="8 9">
    <name type="scientific">Fulvitalea axinellae</name>
    <dbReference type="NCBI Taxonomy" id="1182444"/>
    <lineage>
        <taxon>Bacteria</taxon>
        <taxon>Pseudomonadati</taxon>
        <taxon>Bacteroidota</taxon>
        <taxon>Cytophagia</taxon>
        <taxon>Cytophagales</taxon>
        <taxon>Persicobacteraceae</taxon>
        <taxon>Fulvitalea</taxon>
    </lineage>
</organism>
<dbReference type="Gene3D" id="2.170.120.20">
    <property type="entry name" value="Ribosomal protein L25, beta domain"/>
    <property type="match status" value="1"/>
</dbReference>
<comment type="similarity">
    <text evidence="5">Belongs to the bacterial ribosomal protein bL25 family. CTC subfamily.</text>
</comment>
<sequence length="196" mass="21541">METVEIIGFKRANLGKKTAKELRREAQVPCVLYGGSEQIHFSAPMILFRELIYTPNAYFVNLNIEGAEYKAILQDAQFHPVSEMLLHADFLLLDETKVIKKMEIPVELVGTAPGVSVGGKLVTNVRKLSVKALPANMPSSIKVDVSALELGKSTRVSEIETEGYEILNNPQVSVATVSIPRALRSKMNEGGEEEEA</sequence>
<dbReference type="InterPro" id="IPR020056">
    <property type="entry name" value="Rbsml_bL25/Gln-tRNA_synth_N"/>
</dbReference>
<evidence type="ECO:0000259" key="7">
    <source>
        <dbReference type="Pfam" id="PF14693"/>
    </source>
</evidence>
<evidence type="ECO:0000256" key="2">
    <source>
        <dbReference type="ARBA" id="ARBA00022884"/>
    </source>
</evidence>
<dbReference type="PANTHER" id="PTHR33284:SF1">
    <property type="entry name" value="RIBOSOMAL PROTEIN L25_GLN-TRNA SYNTHETASE, ANTI-CODON-BINDING DOMAIN-CONTAINING PROTEIN"/>
    <property type="match status" value="1"/>
</dbReference>
<feature type="domain" description="Large ribosomal subunit protein bL25 L25" evidence="6">
    <location>
        <begin position="9"/>
        <end position="90"/>
    </location>
</feature>
<dbReference type="Proteomes" id="UP001348817">
    <property type="component" value="Chromosome"/>
</dbReference>
<keyword evidence="1 5" id="KW-0699">rRNA-binding</keyword>
<dbReference type="InterPro" id="IPR011035">
    <property type="entry name" value="Ribosomal_bL25/Gln-tRNA_synth"/>
</dbReference>
<proteinExistence type="inferred from homology"/>
<evidence type="ECO:0000259" key="6">
    <source>
        <dbReference type="Pfam" id="PF01386"/>
    </source>
</evidence>
<dbReference type="SUPFAM" id="SSF50715">
    <property type="entry name" value="Ribosomal protein L25-like"/>
    <property type="match status" value="1"/>
</dbReference>
<dbReference type="GO" id="GO:0008097">
    <property type="term" value="F:5S rRNA binding"/>
    <property type="evidence" value="ECO:0007669"/>
    <property type="project" value="InterPro"/>
</dbReference>
<dbReference type="InterPro" id="IPR020057">
    <property type="entry name" value="Ribosomal_bL25_b-dom"/>
</dbReference>
<evidence type="ECO:0000256" key="4">
    <source>
        <dbReference type="ARBA" id="ARBA00023274"/>
    </source>
</evidence>
<evidence type="ECO:0000313" key="9">
    <source>
        <dbReference type="Proteomes" id="UP001348817"/>
    </source>
</evidence>
<dbReference type="NCBIfam" id="NF004132">
    <property type="entry name" value="PRK05618.2-2"/>
    <property type="match status" value="1"/>
</dbReference>
<dbReference type="InterPro" id="IPR020930">
    <property type="entry name" value="Ribosomal_uL5_bac-type"/>
</dbReference>
<evidence type="ECO:0000313" key="8">
    <source>
        <dbReference type="EMBL" id="BDD10197.1"/>
    </source>
</evidence>
<keyword evidence="4 5" id="KW-0687">Ribonucleoprotein</keyword>
<comment type="function">
    <text evidence="5">This is one of the proteins that binds to the 5S RNA in the ribosome where it forms part of the central protuberance.</text>
</comment>
<evidence type="ECO:0000256" key="5">
    <source>
        <dbReference type="HAMAP-Rule" id="MF_01334"/>
    </source>
</evidence>
<keyword evidence="9" id="KW-1185">Reference proteome</keyword>
<dbReference type="GO" id="GO:0003735">
    <property type="term" value="F:structural constituent of ribosome"/>
    <property type="evidence" value="ECO:0007669"/>
    <property type="project" value="InterPro"/>
</dbReference>
<dbReference type="EMBL" id="AP025314">
    <property type="protein sequence ID" value="BDD10197.1"/>
    <property type="molecule type" value="Genomic_DNA"/>
</dbReference>
<dbReference type="KEGG" id="fax:FUAX_26290"/>
<accession>A0AAU9CQF5</accession>
<dbReference type="InterPro" id="IPR037121">
    <property type="entry name" value="Ribosomal_bL25_C"/>
</dbReference>
<dbReference type="InterPro" id="IPR029751">
    <property type="entry name" value="Ribosomal_L25_dom"/>
</dbReference>
<dbReference type="InterPro" id="IPR001021">
    <property type="entry name" value="Ribosomal_bL25_long"/>
</dbReference>
<protein>
    <recommendedName>
        <fullName evidence="5">Large ribosomal subunit protein bL25</fullName>
    </recommendedName>
    <alternativeName>
        <fullName evidence="5">General stress protein CTC</fullName>
    </alternativeName>
</protein>
<dbReference type="NCBIfam" id="TIGR00731">
    <property type="entry name" value="bL25_bact_ctc"/>
    <property type="match status" value="1"/>
</dbReference>
<dbReference type="Pfam" id="PF14693">
    <property type="entry name" value="Ribosomal_TL5_C"/>
    <property type="match status" value="1"/>
</dbReference>
<dbReference type="HAMAP" id="MF_01334">
    <property type="entry name" value="Ribosomal_bL25_CTC"/>
    <property type="match status" value="1"/>
</dbReference>
<evidence type="ECO:0000256" key="3">
    <source>
        <dbReference type="ARBA" id="ARBA00022980"/>
    </source>
</evidence>
<reference evidence="8 9" key="1">
    <citation type="submission" date="2021-12" db="EMBL/GenBank/DDBJ databases">
        <title>Genome sequencing of bacteria with rrn-lacking chromosome and rrn-plasmid.</title>
        <authorList>
            <person name="Anda M."/>
            <person name="Iwasaki W."/>
        </authorList>
    </citation>
    <scope>NUCLEOTIDE SEQUENCE [LARGE SCALE GENOMIC DNA]</scope>
    <source>
        <strain evidence="8 9">DSM 100852</strain>
    </source>
</reference>
<comment type="subunit">
    <text evidence="5">Part of the 50S ribosomal subunit; part of the 5S rRNA/L5/L18/L25 subcomplex. Contacts the 5S rRNA. Binds to the 5S rRNA independently of L5 and L18.</text>
</comment>
<dbReference type="Gene3D" id="2.40.240.10">
    <property type="entry name" value="Ribosomal Protein L25, Chain P"/>
    <property type="match status" value="1"/>
</dbReference>
<dbReference type="RefSeq" id="WP_338391768.1">
    <property type="nucleotide sequence ID" value="NZ_AP025314.1"/>
</dbReference>
<dbReference type="GO" id="GO:0006412">
    <property type="term" value="P:translation"/>
    <property type="evidence" value="ECO:0007669"/>
    <property type="project" value="UniProtKB-UniRule"/>
</dbReference>
<keyword evidence="3 5" id="KW-0689">Ribosomal protein</keyword>
<dbReference type="AlphaFoldDB" id="A0AAU9CQF5"/>
<evidence type="ECO:0000256" key="1">
    <source>
        <dbReference type="ARBA" id="ARBA00022730"/>
    </source>
</evidence>
<dbReference type="Pfam" id="PF01386">
    <property type="entry name" value="Ribosomal_L25p"/>
    <property type="match status" value="1"/>
</dbReference>
<name>A0AAU9CQF5_9BACT</name>
<gene>
    <name evidence="5 8" type="primary">rplY</name>
    <name evidence="5" type="synonym">ctc</name>
    <name evidence="8" type="ORF">FUAX_26290</name>
</gene>
<keyword evidence="2 5" id="KW-0694">RNA-binding</keyword>
<dbReference type="CDD" id="cd00495">
    <property type="entry name" value="Ribosomal_L25_TL5_CTC"/>
    <property type="match status" value="1"/>
</dbReference>
<dbReference type="PANTHER" id="PTHR33284">
    <property type="entry name" value="RIBOSOMAL PROTEIN L25/GLN-TRNA SYNTHETASE, ANTI-CODON-BINDING DOMAIN-CONTAINING PROTEIN"/>
    <property type="match status" value="1"/>
</dbReference>